<gene>
    <name evidence="7" type="ORF">F0Q34_08395</name>
</gene>
<dbReference type="GO" id="GO:0015658">
    <property type="term" value="F:branched-chain amino acid transmembrane transporter activity"/>
    <property type="evidence" value="ECO:0007669"/>
    <property type="project" value="InterPro"/>
</dbReference>
<sequence>MAGRLAPFLAVPLAILVFLLPGWLGGVHGAFTVIAIMAIAAYGLDIVVSDLGEVSLAHTVFFAAGAYATGLLATRLGANGWLTLAGALAAGTLIALVLGLITLALREFVFSLVTYAATVVAAAVAHNWDVLGGSDGVSGIPTLDLPLGPLRLGATNDVQLWPFAFGLLLLTLYAVRQFRRSRLGAMAMMVHLNPRLATMSGIDVRRVRLGVFVLSAPFSAVAGWLYAYQRAYVGPDLFETYFLVLMLTAVVLVGRRRLLAPLIGTALIIGQERFLSFGGDINAIILGGALVLALAVLPGGLDGLFRRAFARTAQPAPHSDRRPVAQS</sequence>
<dbReference type="PANTHER" id="PTHR30482:SF10">
    <property type="entry name" value="HIGH-AFFINITY BRANCHED-CHAIN AMINO ACID TRANSPORT PROTEIN BRAE"/>
    <property type="match status" value="1"/>
</dbReference>
<evidence type="ECO:0000256" key="2">
    <source>
        <dbReference type="ARBA" id="ARBA00022475"/>
    </source>
</evidence>
<keyword evidence="8" id="KW-1185">Reference proteome</keyword>
<dbReference type="InterPro" id="IPR043428">
    <property type="entry name" value="LivM-like"/>
</dbReference>
<accession>A0A5B2THT6</accession>
<feature type="transmembrane region" description="Helical" evidence="6">
    <location>
        <begin position="281"/>
        <end position="301"/>
    </location>
</feature>
<feature type="transmembrane region" description="Helical" evidence="6">
    <location>
        <begin position="240"/>
        <end position="269"/>
    </location>
</feature>
<keyword evidence="2" id="KW-1003">Cell membrane</keyword>
<evidence type="ECO:0000256" key="3">
    <source>
        <dbReference type="ARBA" id="ARBA00022692"/>
    </source>
</evidence>
<organism evidence="7 8">
    <name type="scientific">Teichococcus oryzae</name>
    <dbReference type="NCBI Taxonomy" id="1608942"/>
    <lineage>
        <taxon>Bacteria</taxon>
        <taxon>Pseudomonadati</taxon>
        <taxon>Pseudomonadota</taxon>
        <taxon>Alphaproteobacteria</taxon>
        <taxon>Acetobacterales</taxon>
        <taxon>Roseomonadaceae</taxon>
        <taxon>Roseomonas</taxon>
    </lineage>
</organism>
<keyword evidence="4 6" id="KW-1133">Transmembrane helix</keyword>
<dbReference type="PANTHER" id="PTHR30482">
    <property type="entry name" value="HIGH-AFFINITY BRANCHED-CHAIN AMINO ACID TRANSPORT SYSTEM PERMEASE"/>
    <property type="match status" value="1"/>
</dbReference>
<feature type="transmembrane region" description="Helical" evidence="6">
    <location>
        <begin position="108"/>
        <end position="128"/>
    </location>
</feature>
<feature type="transmembrane region" description="Helical" evidence="6">
    <location>
        <begin position="158"/>
        <end position="175"/>
    </location>
</feature>
<feature type="transmembrane region" description="Helical" evidence="6">
    <location>
        <begin position="209"/>
        <end position="228"/>
    </location>
</feature>
<keyword evidence="5 6" id="KW-0472">Membrane</keyword>
<evidence type="ECO:0000256" key="4">
    <source>
        <dbReference type="ARBA" id="ARBA00022989"/>
    </source>
</evidence>
<feature type="transmembrane region" description="Helical" evidence="6">
    <location>
        <begin position="55"/>
        <end position="74"/>
    </location>
</feature>
<dbReference type="OrthoDB" id="9804361at2"/>
<keyword evidence="3 6" id="KW-0812">Transmembrane</keyword>
<proteinExistence type="predicted"/>
<evidence type="ECO:0000313" key="7">
    <source>
        <dbReference type="EMBL" id="KAA2214047.1"/>
    </source>
</evidence>
<name>A0A5B2THT6_9PROT</name>
<feature type="transmembrane region" description="Helical" evidence="6">
    <location>
        <begin position="5"/>
        <end position="24"/>
    </location>
</feature>
<protein>
    <submittedName>
        <fullName evidence="7">Branched-chain amino acid ABC transporter permease</fullName>
    </submittedName>
</protein>
<evidence type="ECO:0000256" key="1">
    <source>
        <dbReference type="ARBA" id="ARBA00004651"/>
    </source>
</evidence>
<comment type="caution">
    <text evidence="7">The sequence shown here is derived from an EMBL/GenBank/DDBJ whole genome shotgun (WGS) entry which is preliminary data.</text>
</comment>
<comment type="subcellular location">
    <subcellularLocation>
        <location evidence="1">Cell membrane</location>
        <topology evidence="1">Multi-pass membrane protein</topology>
    </subcellularLocation>
</comment>
<evidence type="ECO:0000256" key="5">
    <source>
        <dbReference type="ARBA" id="ARBA00023136"/>
    </source>
</evidence>
<dbReference type="CDD" id="cd06581">
    <property type="entry name" value="TM_PBP1_LivM_like"/>
    <property type="match status" value="1"/>
</dbReference>
<reference evidence="7 8" key="1">
    <citation type="journal article" date="2015" name="Int. J. Syst. Evol. Microbiol.">
        <title>Roseomonas oryzae sp. nov., isolated from paddy rhizosphere soil.</title>
        <authorList>
            <person name="Ramaprasad E.V."/>
            <person name="Sasikala Ch."/>
            <person name="Ramana Ch.V."/>
        </authorList>
    </citation>
    <scope>NUCLEOTIDE SEQUENCE [LARGE SCALE GENOMIC DNA]</scope>
    <source>
        <strain evidence="7 8">KCTC 42542</strain>
    </source>
</reference>
<dbReference type="EMBL" id="VUKA01000002">
    <property type="protein sequence ID" value="KAA2214047.1"/>
    <property type="molecule type" value="Genomic_DNA"/>
</dbReference>
<evidence type="ECO:0000256" key="6">
    <source>
        <dbReference type="SAM" id="Phobius"/>
    </source>
</evidence>
<dbReference type="Proteomes" id="UP000322110">
    <property type="component" value="Unassembled WGS sequence"/>
</dbReference>
<evidence type="ECO:0000313" key="8">
    <source>
        <dbReference type="Proteomes" id="UP000322110"/>
    </source>
</evidence>
<feature type="transmembrane region" description="Helical" evidence="6">
    <location>
        <begin position="80"/>
        <end position="101"/>
    </location>
</feature>
<dbReference type="AlphaFoldDB" id="A0A5B2THT6"/>
<dbReference type="Pfam" id="PF02653">
    <property type="entry name" value="BPD_transp_2"/>
    <property type="match status" value="1"/>
</dbReference>
<feature type="transmembrane region" description="Helical" evidence="6">
    <location>
        <begin position="30"/>
        <end position="48"/>
    </location>
</feature>
<dbReference type="RefSeq" id="WP_149811703.1">
    <property type="nucleotide sequence ID" value="NZ_VUKA01000002.1"/>
</dbReference>
<dbReference type="GO" id="GO:0005886">
    <property type="term" value="C:plasma membrane"/>
    <property type="evidence" value="ECO:0007669"/>
    <property type="project" value="UniProtKB-SubCell"/>
</dbReference>
<dbReference type="InterPro" id="IPR001851">
    <property type="entry name" value="ABC_transp_permease"/>
</dbReference>